<protein>
    <submittedName>
        <fullName evidence="1">Uncharacterized protein</fullName>
    </submittedName>
</protein>
<name>A0A1R1E244_9BACL</name>
<accession>A0A1R1E244</accession>
<reference evidence="1 2" key="1">
    <citation type="submission" date="2016-11" db="EMBL/GenBank/DDBJ databases">
        <title>Paenibacillus species isolates.</title>
        <authorList>
            <person name="Beno S.M."/>
        </authorList>
    </citation>
    <scope>NUCLEOTIDE SEQUENCE [LARGE SCALE GENOMIC DNA]</scope>
    <source>
        <strain evidence="1 2">FSL R5-0378</strain>
    </source>
</reference>
<gene>
    <name evidence="1" type="ORF">BK138_33670</name>
</gene>
<dbReference type="AlphaFoldDB" id="A0A1R1E244"/>
<sequence length="78" mass="8647">MVIVSSHQLKNVSGPLFCETCSQLSDQFNVWWTDGKNDDGLDYCSIHVECATCHNEVLHKSAVGDIHNLDDAINVLSQ</sequence>
<dbReference type="Proteomes" id="UP000187172">
    <property type="component" value="Unassembled WGS sequence"/>
</dbReference>
<comment type="caution">
    <text evidence="1">The sequence shown here is derived from an EMBL/GenBank/DDBJ whole genome shotgun (WGS) entry which is preliminary data.</text>
</comment>
<evidence type="ECO:0000313" key="1">
    <source>
        <dbReference type="EMBL" id="OMF45907.1"/>
    </source>
</evidence>
<evidence type="ECO:0000313" key="2">
    <source>
        <dbReference type="Proteomes" id="UP000187172"/>
    </source>
</evidence>
<organism evidence="1 2">
    <name type="scientific">Paenibacillus rhizosphaerae</name>
    <dbReference type="NCBI Taxonomy" id="297318"/>
    <lineage>
        <taxon>Bacteria</taxon>
        <taxon>Bacillati</taxon>
        <taxon>Bacillota</taxon>
        <taxon>Bacilli</taxon>
        <taxon>Bacillales</taxon>
        <taxon>Paenibacillaceae</taxon>
        <taxon>Paenibacillus</taxon>
    </lineage>
</organism>
<dbReference type="EMBL" id="MRTP01000022">
    <property type="protein sequence ID" value="OMF45907.1"/>
    <property type="molecule type" value="Genomic_DNA"/>
</dbReference>
<proteinExistence type="predicted"/>
<keyword evidence="2" id="KW-1185">Reference proteome</keyword>